<dbReference type="EMBL" id="KN817618">
    <property type="protein sequence ID" value="KJA16608.1"/>
    <property type="molecule type" value="Genomic_DNA"/>
</dbReference>
<dbReference type="InterPro" id="IPR002575">
    <property type="entry name" value="Aminoglycoside_PTrfase"/>
</dbReference>
<proteinExistence type="predicted"/>
<keyword evidence="3" id="KW-1185">Reference proteome</keyword>
<sequence length="273" mass="32028">MIPGFASAWRITQDAVVKISPNPSEPFIISYICPNTSIPIPQVRRVLPRRQRNKYQDPDQRYVIMDYVEGDLLDIAWPTMGWWGRIRVIWLMRSHLRQLHRLPLPFADLPGPFDASGNSYMCSGFFFTSTGGGPFRSYRDMADWFDHRRYDALVYAHRCSGTVNKWWPKFDRTQPLVLCHMDLHMNNIIVDRNGMPWIIDWGRSGAFPAWLEYAHLVIWSLKAPKFWIRSARFMVGNYGRYVTDYLNKMYFCWDAPLVDEPLGYFTNLGLDAD</sequence>
<dbReference type="InterPro" id="IPR051678">
    <property type="entry name" value="AGP_Transferase"/>
</dbReference>
<dbReference type="STRING" id="945553.A0A0D2M074"/>
<organism evidence="2 3">
    <name type="scientific">Hypholoma sublateritium (strain FD-334 SS-4)</name>
    <dbReference type="NCBI Taxonomy" id="945553"/>
    <lineage>
        <taxon>Eukaryota</taxon>
        <taxon>Fungi</taxon>
        <taxon>Dikarya</taxon>
        <taxon>Basidiomycota</taxon>
        <taxon>Agaricomycotina</taxon>
        <taxon>Agaricomycetes</taxon>
        <taxon>Agaricomycetidae</taxon>
        <taxon>Agaricales</taxon>
        <taxon>Agaricineae</taxon>
        <taxon>Strophariaceae</taxon>
        <taxon>Hypholoma</taxon>
    </lineage>
</organism>
<protein>
    <recommendedName>
        <fullName evidence="1">Aminoglycoside phosphotransferase domain-containing protein</fullName>
    </recommendedName>
</protein>
<dbReference type="Proteomes" id="UP000054270">
    <property type="component" value="Unassembled WGS sequence"/>
</dbReference>
<feature type="domain" description="Aminoglycoside phosphotransferase" evidence="1">
    <location>
        <begin position="96"/>
        <end position="224"/>
    </location>
</feature>
<dbReference type="Gene3D" id="3.90.1200.10">
    <property type="match status" value="1"/>
</dbReference>
<evidence type="ECO:0000313" key="2">
    <source>
        <dbReference type="EMBL" id="KJA16608.1"/>
    </source>
</evidence>
<dbReference type="SUPFAM" id="SSF56112">
    <property type="entry name" value="Protein kinase-like (PK-like)"/>
    <property type="match status" value="1"/>
</dbReference>
<dbReference type="InterPro" id="IPR011009">
    <property type="entry name" value="Kinase-like_dom_sf"/>
</dbReference>
<name>A0A0D2M074_HYPSF</name>
<gene>
    <name evidence="2" type="ORF">HYPSUDRAFT_91216</name>
</gene>
<dbReference type="PANTHER" id="PTHR21310">
    <property type="entry name" value="AMINOGLYCOSIDE PHOSPHOTRANSFERASE-RELATED-RELATED"/>
    <property type="match status" value="1"/>
</dbReference>
<dbReference type="OrthoDB" id="4177236at2759"/>
<accession>A0A0D2M074</accession>
<evidence type="ECO:0000259" key="1">
    <source>
        <dbReference type="Pfam" id="PF01636"/>
    </source>
</evidence>
<dbReference type="Pfam" id="PF01636">
    <property type="entry name" value="APH"/>
    <property type="match status" value="1"/>
</dbReference>
<reference evidence="3" key="1">
    <citation type="submission" date="2014-04" db="EMBL/GenBank/DDBJ databases">
        <title>Evolutionary Origins and Diversification of the Mycorrhizal Mutualists.</title>
        <authorList>
            <consortium name="DOE Joint Genome Institute"/>
            <consortium name="Mycorrhizal Genomics Consortium"/>
            <person name="Kohler A."/>
            <person name="Kuo A."/>
            <person name="Nagy L.G."/>
            <person name="Floudas D."/>
            <person name="Copeland A."/>
            <person name="Barry K.W."/>
            <person name="Cichocki N."/>
            <person name="Veneault-Fourrey C."/>
            <person name="LaButti K."/>
            <person name="Lindquist E.A."/>
            <person name="Lipzen A."/>
            <person name="Lundell T."/>
            <person name="Morin E."/>
            <person name="Murat C."/>
            <person name="Riley R."/>
            <person name="Ohm R."/>
            <person name="Sun H."/>
            <person name="Tunlid A."/>
            <person name="Henrissat B."/>
            <person name="Grigoriev I.V."/>
            <person name="Hibbett D.S."/>
            <person name="Martin F."/>
        </authorList>
    </citation>
    <scope>NUCLEOTIDE SEQUENCE [LARGE SCALE GENOMIC DNA]</scope>
    <source>
        <strain evidence="3">FD-334 SS-4</strain>
    </source>
</reference>
<dbReference type="PANTHER" id="PTHR21310:SF39">
    <property type="entry name" value="AMINOGLYCOSIDE PHOSPHOTRANSFERASE DOMAIN-CONTAINING PROTEIN"/>
    <property type="match status" value="1"/>
</dbReference>
<dbReference type="AlphaFoldDB" id="A0A0D2M074"/>
<dbReference type="OMA" id="WGMASAF"/>
<evidence type="ECO:0000313" key="3">
    <source>
        <dbReference type="Proteomes" id="UP000054270"/>
    </source>
</evidence>